<evidence type="ECO:0000313" key="2">
    <source>
        <dbReference type="Proteomes" id="UP000031524"/>
    </source>
</evidence>
<dbReference type="AlphaFoldDB" id="A0A0B5D0L8"/>
<name>A0A0B5D0L8_9CORY</name>
<dbReference type="EMBL" id="CP005286">
    <property type="protein sequence ID" value="AJE32186.1"/>
    <property type="molecule type" value="Genomic_DNA"/>
</dbReference>
<protein>
    <submittedName>
        <fullName evidence="1">Uncharacterized protein</fullName>
    </submittedName>
</protein>
<proteinExistence type="predicted"/>
<dbReference type="HOGENOM" id="CLU_2104891_0_0_11"/>
<organism evidence="1 2">
    <name type="scientific">Corynebacterium humireducens NBRC 106098 = DSM 45392</name>
    <dbReference type="NCBI Taxonomy" id="1223515"/>
    <lineage>
        <taxon>Bacteria</taxon>
        <taxon>Bacillati</taxon>
        <taxon>Actinomycetota</taxon>
        <taxon>Actinomycetes</taxon>
        <taxon>Mycobacteriales</taxon>
        <taxon>Corynebacteriaceae</taxon>
        <taxon>Corynebacterium</taxon>
    </lineage>
</organism>
<evidence type="ECO:0000313" key="1">
    <source>
        <dbReference type="EMBL" id="AJE32186.1"/>
    </source>
</evidence>
<gene>
    <name evidence="1" type="ORF">B842_01650</name>
</gene>
<dbReference type="KEGG" id="chm:B842_01650"/>
<dbReference type="InterPro" id="IPR045425">
    <property type="entry name" value="DUF6508"/>
</dbReference>
<sequence length="115" mass="13251">MREGLAAIVEKLRSHMSSPRGWTPAEEHPPVSEAMDFLRDHGPLAHDWPNWRAGADLYAELTPERVATLDRQTTLLLLTSLAREERFCDGAWDRMFECGKGMWLFERWLELTPAT</sequence>
<dbReference type="Pfam" id="PF20118">
    <property type="entry name" value="DUF6508"/>
    <property type="match status" value="1"/>
</dbReference>
<reference evidence="1 2" key="1">
    <citation type="submission" date="2013-04" db="EMBL/GenBank/DDBJ databases">
        <title>Complete genome sequence of Corynebacterium humireducens DSM 45392(T), isolated from a wastewater-fed microbial fuel cell.</title>
        <authorList>
            <person name="Ruckert C."/>
            <person name="Albersmeier A."/>
            <person name="Kalinowski J."/>
        </authorList>
    </citation>
    <scope>NUCLEOTIDE SEQUENCE [LARGE SCALE GENOMIC DNA]</scope>
    <source>
        <strain evidence="2">MFC-5</strain>
    </source>
</reference>
<dbReference type="Proteomes" id="UP000031524">
    <property type="component" value="Chromosome"/>
</dbReference>
<accession>A0A0B5D0L8</accession>
<dbReference type="OrthoDB" id="4408198at2"/>
<dbReference type="RefSeq" id="WP_040084811.1">
    <property type="nucleotide sequence ID" value="NZ_BCSU01000011.1"/>
</dbReference>
<keyword evidence="2" id="KW-1185">Reference proteome</keyword>